<sequence length="354" mass="39852">MATDPKRKKYLRLERERLTRYQHQHRGLNFLKLWLPPAADRKVNIIGLNNHIYKGKIPTVPLDQLPPEVDPKSIDEEELYKEIRDMRFPIVPPLRPLGPARRIGGEYTTAKRMAFAPVQISLDDDKMEMPILGADGKVYQGRSKAVPAQELDRRLRGTNRPVKTPAMYGSDRGTVKPTVVSLYVDGKPPSERKPPVPLIQLPYADLNKLTKLMNIESPEQEKEATRSERTVDEPAEQEKDSKPTETEESEGESSREFTSSESVGAGGEVSDVEGSSTTTVTEGSSEVTDLVSEGDETDVEVSEPELSESEPEEEKHEVTELEFSESEPEQEKHEVSEPELSESEPEEEKHPEEI</sequence>
<organism evidence="2 3">
    <name type="scientific">Araneus ventricosus</name>
    <name type="common">Orbweaver spider</name>
    <name type="synonym">Epeira ventricosa</name>
    <dbReference type="NCBI Taxonomy" id="182803"/>
    <lineage>
        <taxon>Eukaryota</taxon>
        <taxon>Metazoa</taxon>
        <taxon>Ecdysozoa</taxon>
        <taxon>Arthropoda</taxon>
        <taxon>Chelicerata</taxon>
        <taxon>Arachnida</taxon>
        <taxon>Araneae</taxon>
        <taxon>Araneomorphae</taxon>
        <taxon>Entelegynae</taxon>
        <taxon>Araneoidea</taxon>
        <taxon>Araneidae</taxon>
        <taxon>Araneus</taxon>
    </lineage>
</organism>
<evidence type="ECO:0000313" key="3">
    <source>
        <dbReference type="Proteomes" id="UP000499080"/>
    </source>
</evidence>
<evidence type="ECO:0000313" key="2">
    <source>
        <dbReference type="EMBL" id="GBN66537.1"/>
    </source>
</evidence>
<comment type="caution">
    <text evidence="2">The sequence shown here is derived from an EMBL/GenBank/DDBJ whole genome shotgun (WGS) entry which is preliminary data.</text>
</comment>
<dbReference type="AlphaFoldDB" id="A0A4Y2QT54"/>
<evidence type="ECO:0000256" key="1">
    <source>
        <dbReference type="SAM" id="MobiDB-lite"/>
    </source>
</evidence>
<accession>A0A4Y2QT54</accession>
<feature type="region of interest" description="Disordered" evidence="1">
    <location>
        <begin position="215"/>
        <end position="354"/>
    </location>
</feature>
<dbReference type="EMBL" id="BGPR01014750">
    <property type="protein sequence ID" value="GBN66537.1"/>
    <property type="molecule type" value="Genomic_DNA"/>
</dbReference>
<feature type="compositionally biased region" description="Basic and acidic residues" evidence="1">
    <location>
        <begin position="219"/>
        <end position="245"/>
    </location>
</feature>
<gene>
    <name evidence="2" type="ORF">AVEN_10965_1</name>
</gene>
<dbReference type="OrthoDB" id="6434447at2759"/>
<name>A0A4Y2QT54_ARAVE</name>
<dbReference type="Proteomes" id="UP000499080">
    <property type="component" value="Unassembled WGS sequence"/>
</dbReference>
<feature type="compositionally biased region" description="Acidic residues" evidence="1">
    <location>
        <begin position="337"/>
        <end position="346"/>
    </location>
</feature>
<feature type="compositionally biased region" description="Low complexity" evidence="1">
    <location>
        <begin position="256"/>
        <end position="289"/>
    </location>
</feature>
<protein>
    <submittedName>
        <fullName evidence="2">Uncharacterized protein</fullName>
    </submittedName>
</protein>
<keyword evidence="3" id="KW-1185">Reference proteome</keyword>
<reference evidence="2 3" key="1">
    <citation type="journal article" date="2019" name="Sci. Rep.">
        <title>Orb-weaving spider Araneus ventricosus genome elucidates the spidroin gene catalogue.</title>
        <authorList>
            <person name="Kono N."/>
            <person name="Nakamura H."/>
            <person name="Ohtoshi R."/>
            <person name="Moran D.A.P."/>
            <person name="Shinohara A."/>
            <person name="Yoshida Y."/>
            <person name="Fujiwara M."/>
            <person name="Mori M."/>
            <person name="Tomita M."/>
            <person name="Arakawa K."/>
        </authorList>
    </citation>
    <scope>NUCLEOTIDE SEQUENCE [LARGE SCALE GENOMIC DNA]</scope>
</reference>
<feature type="compositionally biased region" description="Acidic residues" evidence="1">
    <location>
        <begin position="292"/>
        <end position="312"/>
    </location>
</feature>
<proteinExistence type="predicted"/>